<reference evidence="3 4" key="1">
    <citation type="submission" date="2016-10" db="EMBL/GenBank/DDBJ databases">
        <authorList>
            <person name="de Groot N.N."/>
        </authorList>
    </citation>
    <scope>NUCLEOTIDE SEQUENCE [LARGE SCALE GENOMIC DNA]</scope>
    <source>
        <strain evidence="3 4">DSM 2179</strain>
    </source>
</reference>
<proteinExistence type="predicted"/>
<dbReference type="Gene3D" id="1.10.1660.10">
    <property type="match status" value="1"/>
</dbReference>
<dbReference type="PANTHER" id="PTHR30204">
    <property type="entry name" value="REDOX-CYCLING DRUG-SENSING TRANSCRIPTIONAL ACTIVATOR SOXR"/>
    <property type="match status" value="1"/>
</dbReference>
<organism evidence="3 4">
    <name type="scientific">Propionispira arboris</name>
    <dbReference type="NCBI Taxonomy" id="84035"/>
    <lineage>
        <taxon>Bacteria</taxon>
        <taxon>Bacillati</taxon>
        <taxon>Bacillota</taxon>
        <taxon>Negativicutes</taxon>
        <taxon>Selenomonadales</taxon>
        <taxon>Selenomonadaceae</taxon>
        <taxon>Propionispira</taxon>
    </lineage>
</organism>
<gene>
    <name evidence="3" type="ORF">SAMN05660742_1229</name>
</gene>
<evidence type="ECO:0000313" key="3">
    <source>
        <dbReference type="EMBL" id="SEJ88918.1"/>
    </source>
</evidence>
<feature type="domain" description="HTH merR-type" evidence="2">
    <location>
        <begin position="2"/>
        <end position="71"/>
    </location>
</feature>
<dbReference type="PROSITE" id="PS50937">
    <property type="entry name" value="HTH_MERR_2"/>
    <property type="match status" value="1"/>
</dbReference>
<dbReference type="Pfam" id="PF13411">
    <property type="entry name" value="MerR_1"/>
    <property type="match status" value="1"/>
</dbReference>
<evidence type="ECO:0000313" key="4">
    <source>
        <dbReference type="Proteomes" id="UP000199662"/>
    </source>
</evidence>
<keyword evidence="1 3" id="KW-0238">DNA-binding</keyword>
<keyword evidence="4" id="KW-1185">Reference proteome</keyword>
<dbReference type="AlphaFoldDB" id="A0A1H7CH16"/>
<dbReference type="Proteomes" id="UP000199662">
    <property type="component" value="Unassembled WGS sequence"/>
</dbReference>
<dbReference type="CDD" id="cd01109">
    <property type="entry name" value="HTH_YyaN"/>
    <property type="match status" value="1"/>
</dbReference>
<dbReference type="SMART" id="SM00422">
    <property type="entry name" value="HTH_MERR"/>
    <property type="match status" value="1"/>
</dbReference>
<dbReference type="GO" id="GO:0003700">
    <property type="term" value="F:DNA-binding transcription factor activity"/>
    <property type="evidence" value="ECO:0007669"/>
    <property type="project" value="InterPro"/>
</dbReference>
<accession>A0A1H7CH16</accession>
<dbReference type="PRINTS" id="PR00040">
    <property type="entry name" value="HTHMERR"/>
</dbReference>
<dbReference type="SUPFAM" id="SSF46955">
    <property type="entry name" value="Putative DNA-binding domain"/>
    <property type="match status" value="1"/>
</dbReference>
<dbReference type="GO" id="GO:0003677">
    <property type="term" value="F:DNA binding"/>
    <property type="evidence" value="ECO:0007669"/>
    <property type="project" value="UniProtKB-KW"/>
</dbReference>
<dbReference type="STRING" id="84035.SAMN05660742_1229"/>
<dbReference type="PANTHER" id="PTHR30204:SF98">
    <property type="entry name" value="HTH-TYPE TRANSCRIPTIONAL REGULATOR ADHR"/>
    <property type="match status" value="1"/>
</dbReference>
<name>A0A1H7CH16_9FIRM</name>
<dbReference type="EMBL" id="FNZK01000022">
    <property type="protein sequence ID" value="SEJ88918.1"/>
    <property type="molecule type" value="Genomic_DNA"/>
</dbReference>
<evidence type="ECO:0000256" key="1">
    <source>
        <dbReference type="ARBA" id="ARBA00023125"/>
    </source>
</evidence>
<dbReference type="RefSeq" id="WP_091834689.1">
    <property type="nucleotide sequence ID" value="NZ_FNZK01000022.1"/>
</dbReference>
<dbReference type="InterPro" id="IPR047057">
    <property type="entry name" value="MerR_fam"/>
</dbReference>
<evidence type="ECO:0000259" key="2">
    <source>
        <dbReference type="PROSITE" id="PS50937"/>
    </source>
</evidence>
<dbReference type="InterPro" id="IPR009061">
    <property type="entry name" value="DNA-bd_dom_put_sf"/>
</dbReference>
<dbReference type="InterPro" id="IPR000551">
    <property type="entry name" value="MerR-type_HTH_dom"/>
</dbReference>
<protein>
    <submittedName>
        <fullName evidence="3">DNA-binding transcriptional regulator, MerR family</fullName>
    </submittedName>
</protein>
<sequence length="124" mass="14851">MAISIKQFAKETGVSEYTLRFYEKEGVLPFVERNKNGNRIYDEQNFEWIYFIISLRETGMPLSEIKRYAELFKQGDSTISERKQMMLEHKTKAEEQLTQILKHLERINYKLALYDVMEKTVKFP</sequence>